<sequence length="61" mass="7273">MLRFIVITFRKRRKKPLLQFLNSVLGSVECLTGANKIQDSMQRNQDRNHTLYMDTKKFQLT</sequence>
<dbReference type="AlphaFoldDB" id="A0A0A9EHS8"/>
<dbReference type="EMBL" id="GBRH01200460">
    <property type="protein sequence ID" value="JAD97435.1"/>
    <property type="molecule type" value="Transcribed_RNA"/>
</dbReference>
<name>A0A0A9EHS8_ARUDO</name>
<evidence type="ECO:0000313" key="1">
    <source>
        <dbReference type="EMBL" id="JAD97435.1"/>
    </source>
</evidence>
<proteinExistence type="predicted"/>
<protein>
    <submittedName>
        <fullName evidence="1">Uncharacterized protein</fullName>
    </submittedName>
</protein>
<organism evidence="1">
    <name type="scientific">Arundo donax</name>
    <name type="common">Giant reed</name>
    <name type="synonym">Donax arundinaceus</name>
    <dbReference type="NCBI Taxonomy" id="35708"/>
    <lineage>
        <taxon>Eukaryota</taxon>
        <taxon>Viridiplantae</taxon>
        <taxon>Streptophyta</taxon>
        <taxon>Embryophyta</taxon>
        <taxon>Tracheophyta</taxon>
        <taxon>Spermatophyta</taxon>
        <taxon>Magnoliopsida</taxon>
        <taxon>Liliopsida</taxon>
        <taxon>Poales</taxon>
        <taxon>Poaceae</taxon>
        <taxon>PACMAD clade</taxon>
        <taxon>Arundinoideae</taxon>
        <taxon>Arundineae</taxon>
        <taxon>Arundo</taxon>
    </lineage>
</organism>
<reference evidence="1" key="1">
    <citation type="submission" date="2014-09" db="EMBL/GenBank/DDBJ databases">
        <authorList>
            <person name="Magalhaes I.L.F."/>
            <person name="Oliveira U."/>
            <person name="Santos F.R."/>
            <person name="Vidigal T.H.D.A."/>
            <person name="Brescovit A.D."/>
            <person name="Santos A.J."/>
        </authorList>
    </citation>
    <scope>NUCLEOTIDE SEQUENCE</scope>
    <source>
        <tissue evidence="1">Shoot tissue taken approximately 20 cm above the soil surface</tissue>
    </source>
</reference>
<accession>A0A0A9EHS8</accession>
<reference evidence="1" key="2">
    <citation type="journal article" date="2015" name="Data Brief">
        <title>Shoot transcriptome of the giant reed, Arundo donax.</title>
        <authorList>
            <person name="Barrero R.A."/>
            <person name="Guerrero F.D."/>
            <person name="Moolhuijzen P."/>
            <person name="Goolsby J.A."/>
            <person name="Tidwell J."/>
            <person name="Bellgard S.E."/>
            <person name="Bellgard M.I."/>
        </authorList>
    </citation>
    <scope>NUCLEOTIDE SEQUENCE</scope>
    <source>
        <tissue evidence="1">Shoot tissue taken approximately 20 cm above the soil surface</tissue>
    </source>
</reference>